<dbReference type="GO" id="GO:0006260">
    <property type="term" value="P:DNA replication"/>
    <property type="evidence" value="ECO:0007669"/>
    <property type="project" value="InterPro"/>
</dbReference>
<dbReference type="Pfam" id="PF08646">
    <property type="entry name" value="Rep_fac-A_C"/>
    <property type="match status" value="1"/>
</dbReference>
<name>A0A835Q2S4_VANPL</name>
<keyword evidence="3" id="KW-0863">Zinc-finger</keyword>
<evidence type="ECO:0000256" key="1">
    <source>
        <dbReference type="ARBA" id="ARBA00005690"/>
    </source>
</evidence>
<evidence type="ECO:0000256" key="3">
    <source>
        <dbReference type="ARBA" id="ARBA00022771"/>
    </source>
</evidence>
<dbReference type="GO" id="GO:0005634">
    <property type="term" value="C:nucleus"/>
    <property type="evidence" value="ECO:0007669"/>
    <property type="project" value="InterPro"/>
</dbReference>
<dbReference type="GO" id="GO:0003677">
    <property type="term" value="F:DNA binding"/>
    <property type="evidence" value="ECO:0007669"/>
    <property type="project" value="UniProtKB-KW"/>
</dbReference>
<dbReference type="Gene3D" id="2.40.50.140">
    <property type="entry name" value="Nucleic acid-binding proteins"/>
    <property type="match status" value="1"/>
</dbReference>
<gene>
    <name evidence="8" type="ORF">HPP92_018763</name>
</gene>
<dbReference type="Pfam" id="PF04057">
    <property type="entry name" value="Rep-A_N"/>
    <property type="match status" value="1"/>
</dbReference>
<keyword evidence="4" id="KW-0862">Zinc</keyword>
<dbReference type="EMBL" id="JADCNM010000010">
    <property type="protein sequence ID" value="KAG0464599.1"/>
    <property type="molecule type" value="Genomic_DNA"/>
</dbReference>
<accession>A0A835Q2S4</accession>
<evidence type="ECO:0000259" key="7">
    <source>
        <dbReference type="Pfam" id="PF08646"/>
    </source>
</evidence>
<dbReference type="CDD" id="cd04476">
    <property type="entry name" value="RPA1_DBD_C"/>
    <property type="match status" value="1"/>
</dbReference>
<evidence type="ECO:0000313" key="9">
    <source>
        <dbReference type="Proteomes" id="UP000639772"/>
    </source>
</evidence>
<protein>
    <submittedName>
        <fullName evidence="8">Uncharacterized protein</fullName>
    </submittedName>
</protein>
<evidence type="ECO:0000256" key="2">
    <source>
        <dbReference type="ARBA" id="ARBA00022723"/>
    </source>
</evidence>
<evidence type="ECO:0000313" key="8">
    <source>
        <dbReference type="EMBL" id="KAG0464599.1"/>
    </source>
</evidence>
<proteinExistence type="inferred from homology"/>
<organism evidence="8 9">
    <name type="scientific">Vanilla planifolia</name>
    <name type="common">Vanilla</name>
    <dbReference type="NCBI Taxonomy" id="51239"/>
    <lineage>
        <taxon>Eukaryota</taxon>
        <taxon>Viridiplantae</taxon>
        <taxon>Streptophyta</taxon>
        <taxon>Embryophyta</taxon>
        <taxon>Tracheophyta</taxon>
        <taxon>Spermatophyta</taxon>
        <taxon>Magnoliopsida</taxon>
        <taxon>Liliopsida</taxon>
        <taxon>Asparagales</taxon>
        <taxon>Orchidaceae</taxon>
        <taxon>Vanilloideae</taxon>
        <taxon>Vanilleae</taxon>
        <taxon>Vanilla</taxon>
    </lineage>
</organism>
<feature type="domain" description="Replication factor-A protein 1 N-terminal" evidence="6">
    <location>
        <begin position="7"/>
        <end position="59"/>
    </location>
</feature>
<evidence type="ECO:0000259" key="6">
    <source>
        <dbReference type="Pfam" id="PF04057"/>
    </source>
</evidence>
<evidence type="ECO:0000256" key="5">
    <source>
        <dbReference type="ARBA" id="ARBA00023125"/>
    </source>
</evidence>
<dbReference type="Proteomes" id="UP000639772">
    <property type="component" value="Chromosome 10"/>
</dbReference>
<comment type="similarity">
    <text evidence="1">Belongs to the replication factor A protein 1 family.</text>
</comment>
<dbReference type="SUPFAM" id="SSF50249">
    <property type="entry name" value="Nucleic acid-binding proteins"/>
    <property type="match status" value="2"/>
</dbReference>
<dbReference type="GO" id="GO:0008270">
    <property type="term" value="F:zinc ion binding"/>
    <property type="evidence" value="ECO:0007669"/>
    <property type="project" value="UniProtKB-KW"/>
</dbReference>
<keyword evidence="2" id="KW-0479">Metal-binding</keyword>
<reference evidence="8 9" key="1">
    <citation type="journal article" date="2020" name="Nat. Food">
        <title>A phased Vanilla planifolia genome enables genetic improvement of flavour and production.</title>
        <authorList>
            <person name="Hasing T."/>
            <person name="Tang H."/>
            <person name="Brym M."/>
            <person name="Khazi F."/>
            <person name="Huang T."/>
            <person name="Chambers A.H."/>
        </authorList>
    </citation>
    <scope>NUCLEOTIDE SEQUENCE [LARGE SCALE GENOMIC DNA]</scope>
    <source>
        <tissue evidence="8">Leaf</tissue>
    </source>
</reference>
<dbReference type="AlphaFoldDB" id="A0A835Q2S4"/>
<comment type="caution">
    <text evidence="8">The sequence shown here is derived from an EMBL/GenBank/DDBJ whole genome shotgun (WGS) entry which is preliminary data.</text>
</comment>
<dbReference type="InterPro" id="IPR012340">
    <property type="entry name" value="NA-bd_OB-fold"/>
</dbReference>
<dbReference type="OrthoDB" id="1751331at2759"/>
<feature type="domain" description="Replication factor A C-terminal" evidence="7">
    <location>
        <begin position="71"/>
        <end position="130"/>
    </location>
</feature>
<dbReference type="InterPro" id="IPR047192">
    <property type="entry name" value="Euk_RPA1_DBD_C"/>
</dbReference>
<dbReference type="InterPro" id="IPR013955">
    <property type="entry name" value="Rep_factor-A_C"/>
</dbReference>
<evidence type="ECO:0000256" key="4">
    <source>
        <dbReference type="ARBA" id="ARBA00022833"/>
    </source>
</evidence>
<sequence>MLMAPTLTRNGIAAVNAGDLDLKPVVQVMEVTKMVGSQERFRILVSDGSTSQQALLTGSSTMWREKDVNYKKILESGSYPSLAVKQEREFDACEYRYLLQAQVQDHTGVVWVTAFQESGEDILGCTAKELFLLRLKIKEEHYGEEQRVKITVVKAERVNPSTESRYLLEEITKVQ</sequence>
<keyword evidence="5" id="KW-0238">DNA-binding</keyword>
<dbReference type="InterPro" id="IPR007199">
    <property type="entry name" value="Rep_factor-A_N"/>
</dbReference>